<dbReference type="OrthoDB" id="956952at2"/>
<dbReference type="GO" id="GO:0003700">
    <property type="term" value="F:DNA-binding transcription factor activity"/>
    <property type="evidence" value="ECO:0007669"/>
    <property type="project" value="InterPro"/>
</dbReference>
<dbReference type="AlphaFoldDB" id="A0A1G7H973"/>
<accession>A0A1G7H973</accession>
<evidence type="ECO:0000313" key="6">
    <source>
        <dbReference type="Proteomes" id="UP000199203"/>
    </source>
</evidence>
<evidence type="ECO:0000256" key="1">
    <source>
        <dbReference type="ARBA" id="ARBA00023015"/>
    </source>
</evidence>
<protein>
    <submittedName>
        <fullName evidence="5">AraC-type DNA-binding protein</fullName>
    </submittedName>
</protein>
<dbReference type="Gene3D" id="1.10.10.60">
    <property type="entry name" value="Homeodomain-like"/>
    <property type="match status" value="1"/>
</dbReference>
<dbReference type="Proteomes" id="UP000199203">
    <property type="component" value="Unassembled WGS sequence"/>
</dbReference>
<dbReference type="SUPFAM" id="SSF46689">
    <property type="entry name" value="Homeodomain-like"/>
    <property type="match status" value="1"/>
</dbReference>
<feature type="domain" description="HTH araC/xylS-type" evidence="4">
    <location>
        <begin position="16"/>
        <end position="121"/>
    </location>
</feature>
<proteinExistence type="predicted"/>
<evidence type="ECO:0000256" key="3">
    <source>
        <dbReference type="ARBA" id="ARBA00023163"/>
    </source>
</evidence>
<gene>
    <name evidence="5" type="ORF">SAMN05421825_0725</name>
</gene>
<dbReference type="SMART" id="SM00342">
    <property type="entry name" value="HTH_ARAC"/>
    <property type="match status" value="1"/>
</dbReference>
<evidence type="ECO:0000256" key="2">
    <source>
        <dbReference type="ARBA" id="ARBA00023125"/>
    </source>
</evidence>
<dbReference type="Pfam" id="PF12833">
    <property type="entry name" value="HTH_18"/>
    <property type="match status" value="1"/>
</dbReference>
<organism evidence="5 6">
    <name type="scientific">Epilithonimonas hungarica</name>
    <dbReference type="NCBI Taxonomy" id="454006"/>
    <lineage>
        <taxon>Bacteria</taxon>
        <taxon>Pseudomonadati</taxon>
        <taxon>Bacteroidota</taxon>
        <taxon>Flavobacteriia</taxon>
        <taxon>Flavobacteriales</taxon>
        <taxon>Weeksellaceae</taxon>
        <taxon>Chryseobacterium group</taxon>
        <taxon>Epilithonimonas</taxon>
    </lineage>
</organism>
<dbReference type="EMBL" id="FNBH01000001">
    <property type="protein sequence ID" value="SDE96936.1"/>
    <property type="molecule type" value="Genomic_DNA"/>
</dbReference>
<dbReference type="InterPro" id="IPR018060">
    <property type="entry name" value="HTH_AraC"/>
</dbReference>
<dbReference type="RefSeq" id="WP_089871406.1">
    <property type="nucleotide sequence ID" value="NZ_FNBH01000001.1"/>
</dbReference>
<evidence type="ECO:0000259" key="4">
    <source>
        <dbReference type="PROSITE" id="PS01124"/>
    </source>
</evidence>
<dbReference type="PANTHER" id="PTHR43280">
    <property type="entry name" value="ARAC-FAMILY TRANSCRIPTIONAL REGULATOR"/>
    <property type="match status" value="1"/>
</dbReference>
<dbReference type="PROSITE" id="PS01124">
    <property type="entry name" value="HTH_ARAC_FAMILY_2"/>
    <property type="match status" value="1"/>
</dbReference>
<sequence length="122" mass="14190">MKNNSQPNSRSKEITSKYFQFLDQHIDDVVNGRVLEFMELNQIASKLAISHQHLTDTVRKETGEHPCHFYDEKIILMAKELLKNKEVSIANISLSLTYDPSNFSKFFKKWTGITPGEFRKKV</sequence>
<keyword evidence="6" id="KW-1185">Reference proteome</keyword>
<keyword evidence="1" id="KW-0805">Transcription regulation</keyword>
<evidence type="ECO:0000313" key="5">
    <source>
        <dbReference type="EMBL" id="SDE96936.1"/>
    </source>
</evidence>
<keyword evidence="2 5" id="KW-0238">DNA-binding</keyword>
<dbReference type="GO" id="GO:0043565">
    <property type="term" value="F:sequence-specific DNA binding"/>
    <property type="evidence" value="ECO:0007669"/>
    <property type="project" value="InterPro"/>
</dbReference>
<dbReference type="InterPro" id="IPR009057">
    <property type="entry name" value="Homeodomain-like_sf"/>
</dbReference>
<keyword evidence="3" id="KW-0804">Transcription</keyword>
<dbReference type="STRING" id="454006.SAMN05421825_0725"/>
<name>A0A1G7H973_9FLAO</name>
<dbReference type="PANTHER" id="PTHR43280:SF32">
    <property type="entry name" value="TRANSCRIPTIONAL REGULATORY PROTEIN"/>
    <property type="match status" value="1"/>
</dbReference>
<reference evidence="6" key="1">
    <citation type="submission" date="2016-10" db="EMBL/GenBank/DDBJ databases">
        <authorList>
            <person name="Varghese N."/>
            <person name="Submissions S."/>
        </authorList>
    </citation>
    <scope>NUCLEOTIDE SEQUENCE [LARGE SCALE GENOMIC DNA]</scope>
    <source>
        <strain evidence="6">DSM 19684</strain>
    </source>
</reference>